<feature type="region of interest" description="Disordered" evidence="1">
    <location>
        <begin position="261"/>
        <end position="339"/>
    </location>
</feature>
<feature type="compositionally biased region" description="Basic residues" evidence="1">
    <location>
        <begin position="202"/>
        <end position="211"/>
    </location>
</feature>
<dbReference type="EMBL" id="JANAVB010027598">
    <property type="protein sequence ID" value="KAJ6817806.1"/>
    <property type="molecule type" value="Genomic_DNA"/>
</dbReference>
<reference evidence="2" key="2">
    <citation type="submission" date="2023-04" db="EMBL/GenBank/DDBJ databases">
        <authorList>
            <person name="Bruccoleri R.E."/>
            <person name="Oakeley E.J."/>
            <person name="Faust A.-M."/>
            <person name="Dessus-Babus S."/>
            <person name="Altorfer M."/>
            <person name="Burckhardt D."/>
            <person name="Oertli M."/>
            <person name="Naumann U."/>
            <person name="Petersen F."/>
            <person name="Wong J."/>
        </authorList>
    </citation>
    <scope>NUCLEOTIDE SEQUENCE</scope>
    <source>
        <strain evidence="2">GSM-AAB239-AS_SAM_17_03QT</strain>
        <tissue evidence="2">Leaf</tissue>
    </source>
</reference>
<organism evidence="2 3">
    <name type="scientific">Iris pallida</name>
    <name type="common">Sweet iris</name>
    <dbReference type="NCBI Taxonomy" id="29817"/>
    <lineage>
        <taxon>Eukaryota</taxon>
        <taxon>Viridiplantae</taxon>
        <taxon>Streptophyta</taxon>
        <taxon>Embryophyta</taxon>
        <taxon>Tracheophyta</taxon>
        <taxon>Spermatophyta</taxon>
        <taxon>Magnoliopsida</taxon>
        <taxon>Liliopsida</taxon>
        <taxon>Asparagales</taxon>
        <taxon>Iridaceae</taxon>
        <taxon>Iridoideae</taxon>
        <taxon>Irideae</taxon>
        <taxon>Iris</taxon>
    </lineage>
</organism>
<accession>A0AAX6FN20</accession>
<evidence type="ECO:0000313" key="3">
    <source>
        <dbReference type="Proteomes" id="UP001140949"/>
    </source>
</evidence>
<reference evidence="2" key="1">
    <citation type="journal article" date="2023" name="GigaByte">
        <title>Genome assembly of the bearded iris, Iris pallida Lam.</title>
        <authorList>
            <person name="Bruccoleri R.E."/>
            <person name="Oakeley E.J."/>
            <person name="Faust A.M.E."/>
            <person name="Altorfer M."/>
            <person name="Dessus-Babus S."/>
            <person name="Burckhardt D."/>
            <person name="Oertli M."/>
            <person name="Naumann U."/>
            <person name="Petersen F."/>
            <person name="Wong J."/>
        </authorList>
    </citation>
    <scope>NUCLEOTIDE SEQUENCE</scope>
    <source>
        <strain evidence="2">GSM-AAB239-AS_SAM_17_03QT</strain>
    </source>
</reference>
<feature type="region of interest" description="Disordered" evidence="1">
    <location>
        <begin position="190"/>
        <end position="247"/>
    </location>
</feature>
<evidence type="ECO:0000256" key="1">
    <source>
        <dbReference type="SAM" id="MobiDB-lite"/>
    </source>
</evidence>
<gene>
    <name evidence="2" type="ORF">M6B38_409260</name>
</gene>
<proteinExistence type="predicted"/>
<keyword evidence="3" id="KW-1185">Reference proteome</keyword>
<dbReference type="PANTHER" id="PTHR37724">
    <property type="entry name" value="OS02G0564300 PROTEIN"/>
    <property type="match status" value="1"/>
</dbReference>
<evidence type="ECO:0000313" key="2">
    <source>
        <dbReference type="EMBL" id="KAJ6817806.1"/>
    </source>
</evidence>
<dbReference type="Proteomes" id="UP001140949">
    <property type="component" value="Unassembled WGS sequence"/>
</dbReference>
<dbReference type="AlphaFoldDB" id="A0AAX6FN20"/>
<dbReference type="PANTHER" id="PTHR37724:SF1">
    <property type="entry name" value="OS02G0564300 PROTEIN"/>
    <property type="match status" value="1"/>
</dbReference>
<feature type="compositionally biased region" description="Basic and acidic residues" evidence="1">
    <location>
        <begin position="261"/>
        <end position="283"/>
    </location>
</feature>
<evidence type="ECO:0008006" key="4">
    <source>
        <dbReference type="Google" id="ProtNLM"/>
    </source>
</evidence>
<name>A0AAX6FN20_IRIPA</name>
<comment type="caution">
    <text evidence="2">The sequence shown here is derived from an EMBL/GenBank/DDBJ whole genome shotgun (WGS) entry which is preliminary data.</text>
</comment>
<sequence>MAAFLLSPSSLSLPNPLSSLSSLSLSPFPIHRRLRLSPSFPPPPLTIRNGGGPRTFPGGVSKWQWKRMQAKKAKQLLKARLLRERQIYDMRKRSELKAAVAQLERPWEEVAERAPTLFSVSADDQVRALADRFQRPGGFDMWSDCDGPRVFRRIASGELPTARFFPKGVVHSTRPYGGGGGGGGTDVFDDWIARGAGGGGSRRQRRTRRLRSGSEEEEGEEGFRPNAYGKGNGRSGSTRNGGITLRPTTDIVDVEVVDRNRKEGVRRNSSERADGKAAGRERYGMINPWRRGNKNDSDNVTMRPTVDSYGGPGGIRGEIGDSKWNSGASGSSRNNRRSK</sequence>
<protein>
    <recommendedName>
        <fullName evidence="4">DEAD-box ATP-dependent RNA helicase 33</fullName>
    </recommendedName>
</protein>